<comment type="similarity">
    <text evidence="1">Belongs to the SEC23/SEC24 family. SEC24 subfamily.</text>
</comment>
<dbReference type="Gene3D" id="3.40.20.10">
    <property type="entry name" value="Severin"/>
    <property type="match status" value="1"/>
</dbReference>
<dbReference type="SUPFAM" id="SSF81811">
    <property type="entry name" value="Helical domain of Sec23/24"/>
    <property type="match status" value="1"/>
</dbReference>
<evidence type="ECO:0000256" key="1">
    <source>
        <dbReference type="ARBA" id="ARBA00008334"/>
    </source>
</evidence>
<dbReference type="GO" id="GO:0070971">
    <property type="term" value="C:endoplasmic reticulum exit site"/>
    <property type="evidence" value="ECO:0007669"/>
    <property type="project" value="TreeGrafter"/>
</dbReference>
<evidence type="ECO:0000256" key="4">
    <source>
        <dbReference type="SAM" id="MobiDB-lite"/>
    </source>
</evidence>
<dbReference type="Pfam" id="PF00626">
    <property type="entry name" value="Gelsolin"/>
    <property type="match status" value="1"/>
</dbReference>
<feature type="domain" description="Zinc finger Sec23/Sec24-type" evidence="6">
    <location>
        <begin position="270"/>
        <end position="307"/>
    </location>
</feature>
<dbReference type="InterPro" id="IPR012990">
    <property type="entry name" value="Beta-sandwich_Sec23_24"/>
</dbReference>
<gene>
    <name evidence="10" type="ORF">OMED0929_LOCUS817</name>
</gene>
<feature type="compositionally biased region" description="Basic and acidic residues" evidence="4">
    <location>
        <begin position="182"/>
        <end position="198"/>
    </location>
</feature>
<dbReference type="Gene3D" id="2.30.30.380">
    <property type="entry name" value="Zn-finger domain of Sec23/24"/>
    <property type="match status" value="1"/>
</dbReference>
<evidence type="ECO:0000313" key="10">
    <source>
        <dbReference type="EMBL" id="CAD8576708.1"/>
    </source>
</evidence>
<dbReference type="SUPFAM" id="SSF82919">
    <property type="entry name" value="Zn-finger domain of Sec23/24"/>
    <property type="match status" value="1"/>
</dbReference>
<evidence type="ECO:0000259" key="8">
    <source>
        <dbReference type="Pfam" id="PF04815"/>
    </source>
</evidence>
<evidence type="ECO:0000259" key="7">
    <source>
        <dbReference type="Pfam" id="PF04811"/>
    </source>
</evidence>
<feature type="compositionally biased region" description="Pro residues" evidence="4">
    <location>
        <begin position="90"/>
        <end position="105"/>
    </location>
</feature>
<proteinExistence type="inferred from homology"/>
<evidence type="ECO:0000256" key="2">
    <source>
        <dbReference type="ARBA" id="ARBA00022448"/>
    </source>
</evidence>
<feature type="domain" description="Gelsolin-like" evidence="5">
    <location>
        <begin position="807"/>
        <end position="879"/>
    </location>
</feature>
<feature type="domain" description="Sec23/Sec24 helical" evidence="8">
    <location>
        <begin position="684"/>
        <end position="784"/>
    </location>
</feature>
<dbReference type="PANTHER" id="PTHR13803">
    <property type="entry name" value="SEC24-RELATED PROTEIN"/>
    <property type="match status" value="1"/>
</dbReference>
<dbReference type="InterPro" id="IPR050550">
    <property type="entry name" value="SEC23_SEC24_subfamily"/>
</dbReference>
<dbReference type="InterPro" id="IPR006895">
    <property type="entry name" value="Znf_Sec23_Sec24"/>
</dbReference>
<dbReference type="GO" id="GO:0090110">
    <property type="term" value="P:COPII-coated vesicle cargo loading"/>
    <property type="evidence" value="ECO:0007669"/>
    <property type="project" value="TreeGrafter"/>
</dbReference>
<dbReference type="Gene3D" id="1.20.120.730">
    <property type="entry name" value="Sec23/Sec24 helical domain"/>
    <property type="match status" value="1"/>
</dbReference>
<reference evidence="10" key="1">
    <citation type="submission" date="2021-01" db="EMBL/GenBank/DDBJ databases">
        <authorList>
            <person name="Corre E."/>
            <person name="Pelletier E."/>
            <person name="Niang G."/>
            <person name="Scheremetjew M."/>
            <person name="Finn R."/>
            <person name="Kale V."/>
            <person name="Holt S."/>
            <person name="Cochrane G."/>
            <person name="Meng A."/>
            <person name="Brown T."/>
            <person name="Cohen L."/>
        </authorList>
    </citation>
    <scope>NUCLEOTIDE SEQUENCE</scope>
    <source>
        <strain evidence="10">Clade-D-RCC2572</strain>
    </source>
</reference>
<keyword evidence="2" id="KW-0813">Transport</keyword>
<dbReference type="Gene3D" id="2.60.40.1670">
    <property type="entry name" value="beta-sandwich domain of Sec23/24"/>
    <property type="match status" value="1"/>
</dbReference>
<dbReference type="InterPro" id="IPR036180">
    <property type="entry name" value="Gelsolin-like_dom_sf"/>
</dbReference>
<dbReference type="Gene3D" id="3.40.50.410">
    <property type="entry name" value="von Willebrand factor, type A domain"/>
    <property type="match status" value="1"/>
</dbReference>
<dbReference type="EMBL" id="HBEW01000942">
    <property type="protein sequence ID" value="CAD8576708.1"/>
    <property type="molecule type" value="Transcribed_RNA"/>
</dbReference>
<evidence type="ECO:0000259" key="9">
    <source>
        <dbReference type="Pfam" id="PF08033"/>
    </source>
</evidence>
<organism evidence="10">
    <name type="scientific">Ostreococcus mediterraneus</name>
    <dbReference type="NCBI Taxonomy" id="1486918"/>
    <lineage>
        <taxon>Eukaryota</taxon>
        <taxon>Viridiplantae</taxon>
        <taxon>Chlorophyta</taxon>
        <taxon>Mamiellophyceae</taxon>
        <taxon>Mamiellales</taxon>
        <taxon>Bathycoccaceae</taxon>
        <taxon>Ostreococcus</taxon>
    </lineage>
</organism>
<evidence type="ECO:0000259" key="6">
    <source>
        <dbReference type="Pfam" id="PF04810"/>
    </source>
</evidence>
<dbReference type="SUPFAM" id="SSF53300">
    <property type="entry name" value="vWA-like"/>
    <property type="match status" value="1"/>
</dbReference>
<dbReference type="Pfam" id="PF08033">
    <property type="entry name" value="Sec23_BS"/>
    <property type="match status" value="1"/>
</dbReference>
<dbReference type="GO" id="GO:0006886">
    <property type="term" value="P:intracellular protein transport"/>
    <property type="evidence" value="ECO:0007669"/>
    <property type="project" value="InterPro"/>
</dbReference>
<keyword evidence="3" id="KW-0653">Protein transport</keyword>
<dbReference type="PANTHER" id="PTHR13803:SF4">
    <property type="entry name" value="SECRETORY 24CD, ISOFORM C"/>
    <property type="match status" value="1"/>
</dbReference>
<feature type="domain" description="Sec23/Sec24 beta-sandwich" evidence="9">
    <location>
        <begin position="589"/>
        <end position="673"/>
    </location>
</feature>
<dbReference type="GO" id="GO:0008270">
    <property type="term" value="F:zinc ion binding"/>
    <property type="evidence" value="ECO:0007669"/>
    <property type="project" value="InterPro"/>
</dbReference>
<dbReference type="Pfam" id="PF04810">
    <property type="entry name" value="zf-Sec23_Sec24"/>
    <property type="match status" value="1"/>
</dbReference>
<dbReference type="InterPro" id="IPR036175">
    <property type="entry name" value="Sec23/24_helical_dom_sf"/>
</dbReference>
<dbReference type="InterPro" id="IPR029006">
    <property type="entry name" value="ADF-H/Gelsolin-like_dom_sf"/>
</dbReference>
<protein>
    <submittedName>
        <fullName evidence="10">Uncharacterized protein</fullName>
    </submittedName>
</protein>
<dbReference type="GO" id="GO:0030127">
    <property type="term" value="C:COPII vesicle coat"/>
    <property type="evidence" value="ECO:0007669"/>
    <property type="project" value="InterPro"/>
</dbReference>
<accession>A0A7S0KBV6</accession>
<name>A0A7S0KBV6_9CHLO</name>
<feature type="domain" description="Sec23/Sec24 trunk" evidence="7">
    <location>
        <begin position="344"/>
        <end position="584"/>
    </location>
</feature>
<dbReference type="AlphaFoldDB" id="A0A7S0KBV6"/>
<feature type="compositionally biased region" description="Low complexity" evidence="4">
    <location>
        <begin position="29"/>
        <end position="67"/>
    </location>
</feature>
<dbReference type="InterPro" id="IPR036465">
    <property type="entry name" value="vWFA_dom_sf"/>
</dbReference>
<dbReference type="Pfam" id="PF04815">
    <property type="entry name" value="Sec23_helical"/>
    <property type="match status" value="1"/>
</dbReference>
<dbReference type="SUPFAM" id="SSF82754">
    <property type="entry name" value="C-terminal, gelsolin-like domain of Sec23/24"/>
    <property type="match status" value="1"/>
</dbReference>
<dbReference type="Pfam" id="PF04811">
    <property type="entry name" value="Sec23_trunk"/>
    <property type="match status" value="1"/>
</dbReference>
<dbReference type="InterPro" id="IPR006896">
    <property type="entry name" value="Sec23/24_trunk_dom"/>
</dbReference>
<feature type="compositionally biased region" description="Low complexity" evidence="4">
    <location>
        <begin position="137"/>
        <end position="162"/>
    </location>
</feature>
<dbReference type="SUPFAM" id="SSF81995">
    <property type="entry name" value="beta-sandwich domain of Sec23/24"/>
    <property type="match status" value="1"/>
</dbReference>
<dbReference type="InterPro" id="IPR006900">
    <property type="entry name" value="Sec23/24_helical_dom"/>
</dbReference>
<sequence length="936" mass="101786">MYGGGAPPGAYGTYGRATSGGGEPRGAAPGQPMMVPQPQQYYQQPPPGEQQQYQQQQMPPQGYAYGGAPPPQGGAQGRYPQPPGAGYAPGPAPSQAPPMGSPVPPSHSAAPIVGGGGRQYPQPAMPVMGMGGGAAGAGVVPPQHAYPQQPQQYAPQQQHQPQRPTGSASRIDPAQIPRPIHSSHEEKVHYNTRSETDQATHPPSSTLEYVGCDLGSANPRYMRSTISSVPNTGDLLTTSGMPLSIMVRPMALPHPEEAPIPLVDNGSIGPVRCGRCKAYMNPFMRFLDHLRFQCNFCSFVTEVPQEYMCNIGQDGRRTDWTERSELCRGSVEYVAPAEYMVRPPMSPSYLFLIDVTAHAIQSGVTTSACEVIARTLDSIPGQEHVTVGIATVDSAIHFYHIKDGAEKPSMLIVPDVDDSYAPLQSGLVVSLAKNRETIEHLLKTIPETFASATPGANASTAAIKAGIECLKATGGKIMVFMASIPDTGLGKLEPRTGTSGQRTGNIEKEPLKCMAPAERSYNVMATHAAEFQVAIDLFLCVSSTVDVATLGILPRLTGGSIYRYPGFNVQQDFAQLHNDLRWNFVRPQAMEAVMRVRASAGLGIQEYNGYFCKRTLTDIDLPVLDSDKTIAVTLRYEDKLPDGKEAYVQCALLYTTMNKERRIRVHTIALPITSVLGALFRGADLDSQTCWAVRKAANTLLAGNGTLTAAKDASLQQCISTLYAYRRFCASNNSSGQLILPEGLKVLPLYTLGLHKSVGIRSDAMPDDRATWLYRALCAPPELTTPAIYPRLFAVHDLPQDVMFPPLPTPLWLSSEKLNQEGAYLLEDGCEILLWLGRQLPVATLRDMFGTENVDDIVSTRAMVPVLDNPTSKALNDFINAIRKQRGAFMRTRILKRGDSLEALFYNRLMEDRSPAGMSYVEYLCHVHRLIQNKSN</sequence>
<dbReference type="InterPro" id="IPR036174">
    <property type="entry name" value="Znf_Sec23_Sec24_sf"/>
</dbReference>
<evidence type="ECO:0000259" key="5">
    <source>
        <dbReference type="Pfam" id="PF00626"/>
    </source>
</evidence>
<feature type="region of interest" description="Disordered" evidence="4">
    <location>
        <begin position="1"/>
        <end position="207"/>
    </location>
</feature>
<dbReference type="GO" id="GO:0000149">
    <property type="term" value="F:SNARE binding"/>
    <property type="evidence" value="ECO:0007669"/>
    <property type="project" value="TreeGrafter"/>
</dbReference>
<dbReference type="InterPro" id="IPR007123">
    <property type="entry name" value="Gelsolin-like_dom"/>
</dbReference>
<evidence type="ECO:0000256" key="3">
    <source>
        <dbReference type="ARBA" id="ARBA00022927"/>
    </source>
</evidence>